<sequence length="242" mass="27723">MTIHSNVIAQVFDATWTQLPKTFSGDSVKNLAEKLNTRKNEFESNADYNARLEKLVTPHDYKYVLFCEEIPFKLDYDADAQEFIFSRKSYNAHIEVAKTSKEGKPYTGTNSFGVSKKIRKIEVHEYNLHDQEWQNDAGQAFKFPYPSIQAAALKSDLAVALIIELAPHRHFGKSYNSMTSPFFTHSTYYSEPTISNPLDYMSHSYIITSNIRNIVLYKKSDRKILLITTPSKTKQSSTSPIQ</sequence>
<reference evidence="1" key="1">
    <citation type="submission" date="2023-05" db="EMBL/GenBank/DDBJ databases">
        <title>Limnohabitans sp. strain HM2-2 Genome sequencing and assembly.</title>
        <authorList>
            <person name="Jung Y."/>
        </authorList>
    </citation>
    <scope>NUCLEOTIDE SEQUENCE</scope>
    <source>
        <strain evidence="1">HM2-2</strain>
    </source>
</reference>
<evidence type="ECO:0000313" key="2">
    <source>
        <dbReference type="Proteomes" id="UP001431902"/>
    </source>
</evidence>
<evidence type="ECO:0000313" key="1">
    <source>
        <dbReference type="EMBL" id="MDI9234339.1"/>
    </source>
</evidence>
<accession>A0ABT6X873</accession>
<organism evidence="1 2">
    <name type="scientific">Limnohabitans lacus</name>
    <dbReference type="NCBI Taxonomy" id="3045173"/>
    <lineage>
        <taxon>Bacteria</taxon>
        <taxon>Pseudomonadati</taxon>
        <taxon>Pseudomonadota</taxon>
        <taxon>Betaproteobacteria</taxon>
        <taxon>Burkholderiales</taxon>
        <taxon>Comamonadaceae</taxon>
        <taxon>Limnohabitans</taxon>
    </lineage>
</organism>
<proteinExistence type="predicted"/>
<comment type="caution">
    <text evidence="1">The sequence shown here is derived from an EMBL/GenBank/DDBJ whole genome shotgun (WGS) entry which is preliminary data.</text>
</comment>
<keyword evidence="2" id="KW-1185">Reference proteome</keyword>
<protein>
    <submittedName>
        <fullName evidence="1">Uncharacterized protein</fullName>
    </submittedName>
</protein>
<name>A0ABT6X873_9BURK</name>
<dbReference type="Proteomes" id="UP001431902">
    <property type="component" value="Unassembled WGS sequence"/>
</dbReference>
<dbReference type="EMBL" id="JASGBH010000007">
    <property type="protein sequence ID" value="MDI9234339.1"/>
    <property type="molecule type" value="Genomic_DNA"/>
</dbReference>
<dbReference type="RefSeq" id="WP_283224713.1">
    <property type="nucleotide sequence ID" value="NZ_JASGBH010000007.1"/>
</dbReference>
<gene>
    <name evidence="1" type="ORF">QLQ16_10870</name>
</gene>